<sequence>MKLTVIFPTNFIQLLVVFAGIILTLSFTCTEIYASAPLQKALEAIDEGRNYEALRLLSQYRPSEKELPRYYYLKGRALGGTKRYHKAIGYLNRAYITAKDKSLREHALFARGVAYLMSGFHYEAASNFRLFINLYPESTLIQKAYLNYAQSSLKTGNYVEALAYFRKVSNTPEAVFGKAEVFQRLGLFSAAHELYNNGLISYKNYIEKHPDVLYYYAENLRIIGKTEQAKSLFYLLVDTYLRERAYLGLGLIEYTRHNLESAGMYFEKASESPDRVIRRQALLNLGKTLIAADQKDRAIKYLKSLRRDYPYTPESGKALLLLAGLMRERKDYLQAEKYLREILFGKKPGKAALNELEALINASINNNIKAFKHIWNNSGQWLYSPSREETLLNVAEALRKSGGNFIRVYTYLIKHGSKKIRAKSLSQLAIFFSRLQDVKRVEKLVTSLEKLNPRGDEILRARAWLYYLKGKSNLAYSMITRISHPVNDDIDLLWRVRKGAPSVTAFLKNYRSMSRATGDPLRYTDIGDLLTDKGMKKKAVKYFNLALKVNPDNARAMFMLVKIKGSASLMQRLSEKKGLYGSMAKVMIKEQEIKKHILEM</sequence>
<keyword evidence="2" id="KW-0802">TPR repeat</keyword>
<dbReference type="SMART" id="SM00028">
    <property type="entry name" value="TPR"/>
    <property type="match status" value="7"/>
</dbReference>
<evidence type="ECO:0000256" key="2">
    <source>
        <dbReference type="ARBA" id="ARBA00022803"/>
    </source>
</evidence>
<evidence type="ECO:0000313" key="4">
    <source>
        <dbReference type="EMBL" id="VAX33822.1"/>
    </source>
</evidence>
<accession>A0A3B1CZD1</accession>
<dbReference type="PROSITE" id="PS50005">
    <property type="entry name" value="TPR"/>
    <property type="match status" value="1"/>
</dbReference>
<dbReference type="InterPro" id="IPR051685">
    <property type="entry name" value="Ycf3/AcsC/BcsC/TPR_MFPF"/>
</dbReference>
<evidence type="ECO:0000256" key="3">
    <source>
        <dbReference type="SAM" id="Phobius"/>
    </source>
</evidence>
<dbReference type="Gene3D" id="1.25.40.10">
    <property type="entry name" value="Tetratricopeptide repeat domain"/>
    <property type="match status" value="3"/>
</dbReference>
<dbReference type="AlphaFoldDB" id="A0A3B1CZD1"/>
<name>A0A3B1CZD1_9ZZZZ</name>
<dbReference type="PANTHER" id="PTHR44943">
    <property type="entry name" value="CELLULOSE SYNTHASE OPERON PROTEIN C"/>
    <property type="match status" value="1"/>
</dbReference>
<protein>
    <submittedName>
        <fullName evidence="4">Uncharacterized protein</fullName>
    </submittedName>
</protein>
<dbReference type="SUPFAM" id="SSF48452">
    <property type="entry name" value="TPR-like"/>
    <property type="match status" value="2"/>
</dbReference>
<dbReference type="Pfam" id="PF13432">
    <property type="entry name" value="TPR_16"/>
    <property type="match status" value="1"/>
</dbReference>
<feature type="transmembrane region" description="Helical" evidence="3">
    <location>
        <begin position="12"/>
        <end position="34"/>
    </location>
</feature>
<organism evidence="4">
    <name type="scientific">hydrothermal vent metagenome</name>
    <dbReference type="NCBI Taxonomy" id="652676"/>
    <lineage>
        <taxon>unclassified sequences</taxon>
        <taxon>metagenomes</taxon>
        <taxon>ecological metagenomes</taxon>
    </lineage>
</organism>
<reference evidence="4" key="1">
    <citation type="submission" date="2018-06" db="EMBL/GenBank/DDBJ databases">
        <authorList>
            <person name="Zhirakovskaya E."/>
        </authorList>
    </citation>
    <scope>NUCLEOTIDE SEQUENCE</scope>
</reference>
<gene>
    <name evidence="4" type="ORF">MNBD_NITROSPIRAE03-1812</name>
</gene>
<keyword evidence="3" id="KW-0812">Transmembrane</keyword>
<dbReference type="EMBL" id="UOGI01000207">
    <property type="protein sequence ID" value="VAX33822.1"/>
    <property type="molecule type" value="Genomic_DNA"/>
</dbReference>
<dbReference type="PANTHER" id="PTHR44943:SF8">
    <property type="entry name" value="TPR REPEAT-CONTAINING PROTEIN MJ0263"/>
    <property type="match status" value="1"/>
</dbReference>
<dbReference type="Pfam" id="PF13181">
    <property type="entry name" value="TPR_8"/>
    <property type="match status" value="2"/>
</dbReference>
<keyword evidence="3" id="KW-0472">Membrane</keyword>
<evidence type="ECO:0000256" key="1">
    <source>
        <dbReference type="ARBA" id="ARBA00022737"/>
    </source>
</evidence>
<keyword evidence="1" id="KW-0677">Repeat</keyword>
<dbReference type="InterPro" id="IPR019734">
    <property type="entry name" value="TPR_rpt"/>
</dbReference>
<keyword evidence="3" id="KW-1133">Transmembrane helix</keyword>
<proteinExistence type="predicted"/>
<dbReference type="InterPro" id="IPR011990">
    <property type="entry name" value="TPR-like_helical_dom_sf"/>
</dbReference>